<feature type="transmembrane region" description="Helical" evidence="4">
    <location>
        <begin position="332"/>
        <end position="349"/>
    </location>
</feature>
<feature type="transmembrane region" description="Helical" evidence="4">
    <location>
        <begin position="151"/>
        <end position="174"/>
    </location>
</feature>
<evidence type="ECO:0000259" key="5">
    <source>
        <dbReference type="PROSITE" id="PS50850"/>
    </source>
</evidence>
<dbReference type="GO" id="GO:0022857">
    <property type="term" value="F:transmembrane transporter activity"/>
    <property type="evidence" value="ECO:0007669"/>
    <property type="project" value="InterPro"/>
</dbReference>
<keyword evidence="4" id="KW-1133">Transmembrane helix</keyword>
<keyword evidence="4" id="KW-0472">Membrane</keyword>
<feature type="region of interest" description="Disordered" evidence="3">
    <location>
        <begin position="1"/>
        <end position="47"/>
    </location>
</feature>
<organism evidence="6 7">
    <name type="scientific">Emericellopsis cladophorae</name>
    <dbReference type="NCBI Taxonomy" id="2686198"/>
    <lineage>
        <taxon>Eukaryota</taxon>
        <taxon>Fungi</taxon>
        <taxon>Dikarya</taxon>
        <taxon>Ascomycota</taxon>
        <taxon>Pezizomycotina</taxon>
        <taxon>Sordariomycetes</taxon>
        <taxon>Hypocreomycetidae</taxon>
        <taxon>Hypocreales</taxon>
        <taxon>Bionectriaceae</taxon>
        <taxon>Emericellopsis</taxon>
    </lineage>
</organism>
<proteinExistence type="inferred from homology"/>
<dbReference type="RefSeq" id="XP_051362951.1">
    <property type="nucleotide sequence ID" value="XM_051505792.1"/>
</dbReference>
<reference evidence="6" key="1">
    <citation type="journal article" date="2021" name="J Fungi (Basel)">
        <title>Genomic and Metabolomic Analyses of the Marine Fungus Emericellopsis cladophorae: Insights into Saltwater Adaptability Mechanisms and Its Biosynthetic Potential.</title>
        <authorList>
            <person name="Goncalves M.F.M."/>
            <person name="Hilario S."/>
            <person name="Van de Peer Y."/>
            <person name="Esteves A.C."/>
            <person name="Alves A."/>
        </authorList>
    </citation>
    <scope>NUCLEOTIDE SEQUENCE</scope>
    <source>
        <strain evidence="6">MUM 19.33</strain>
    </source>
</reference>
<dbReference type="GeneID" id="75830015"/>
<name>A0A9P9Y2E3_9HYPO</name>
<dbReference type="InterPro" id="IPR011701">
    <property type="entry name" value="MFS"/>
</dbReference>
<feature type="transmembrane region" description="Helical" evidence="4">
    <location>
        <begin position="361"/>
        <end position="381"/>
    </location>
</feature>
<dbReference type="InterPro" id="IPR036259">
    <property type="entry name" value="MFS_trans_sf"/>
</dbReference>
<comment type="caution">
    <text evidence="6">The sequence shown here is derived from an EMBL/GenBank/DDBJ whole genome shotgun (WGS) entry which is preliminary data.</text>
</comment>
<dbReference type="OrthoDB" id="6499973at2759"/>
<dbReference type="Gene3D" id="1.20.1250.20">
    <property type="entry name" value="MFS general substrate transporter like domains"/>
    <property type="match status" value="1"/>
</dbReference>
<sequence>MDPIPLAELAPSTDTNTSVNVPARHSASSAEGQEAGNHSVAQDGPPIAPPPDRGWSAWLAVISGFIQLWASFGILNSWGSFQAVYVNEPWSKDVKLQDIGWIGSVQPGLLFVLGGVAGYASDRLSATVLMVLGTCIFSAAFLLLAEFGASLGTYIALQGFLYALANTLLYYPILSVVSTWFDRRRGLSLGIVASGSSLGGIFWPLVVDALNEAFGLKRTLQAVGLMPLVPLFIASFMIKERFPDTKITLLRAFQRLTQCFTNAENKSQRNTTNTVFATVSATTGTTTRGTFDSIRDPSYIALSIALFFIYGGMLIPFNLIPVFAEENHHPDVAHVLLAICYSGSVVGRIGTGTLADYFGTFNMLCLMAVLTAALTACWVTMTSLPAMIAFAVLYGLFSGGLIPLGSACVAKITPPEQIGQIGLRLGFTMMVCSLSAFGGGPLSNFLLDGTGENGWLAASLFSGIATLVGGGIIFVILVSRMVRGGQRYNF</sequence>
<keyword evidence="7" id="KW-1185">Reference proteome</keyword>
<dbReference type="Pfam" id="PF07690">
    <property type="entry name" value="MFS_1"/>
    <property type="match status" value="2"/>
</dbReference>
<feature type="transmembrane region" description="Helical" evidence="4">
    <location>
        <begin position="219"/>
        <end position="238"/>
    </location>
</feature>
<evidence type="ECO:0000256" key="1">
    <source>
        <dbReference type="ARBA" id="ARBA00004141"/>
    </source>
</evidence>
<feature type="compositionally biased region" description="Polar residues" evidence="3">
    <location>
        <begin position="12"/>
        <end position="31"/>
    </location>
</feature>
<dbReference type="SUPFAM" id="SSF103473">
    <property type="entry name" value="MFS general substrate transporter"/>
    <property type="match status" value="1"/>
</dbReference>
<gene>
    <name evidence="6" type="ORF">J7T54_003515</name>
</gene>
<dbReference type="GO" id="GO:0016020">
    <property type="term" value="C:membrane"/>
    <property type="evidence" value="ECO:0007669"/>
    <property type="project" value="UniProtKB-SubCell"/>
</dbReference>
<feature type="transmembrane region" description="Helical" evidence="4">
    <location>
        <begin position="387"/>
        <end position="409"/>
    </location>
</feature>
<keyword evidence="4" id="KW-0812">Transmembrane</keyword>
<dbReference type="InterPro" id="IPR020846">
    <property type="entry name" value="MFS_dom"/>
</dbReference>
<dbReference type="Proteomes" id="UP001055219">
    <property type="component" value="Unassembled WGS sequence"/>
</dbReference>
<dbReference type="PROSITE" id="PS50850">
    <property type="entry name" value="MFS"/>
    <property type="match status" value="1"/>
</dbReference>
<evidence type="ECO:0000256" key="3">
    <source>
        <dbReference type="SAM" id="MobiDB-lite"/>
    </source>
</evidence>
<evidence type="ECO:0000256" key="2">
    <source>
        <dbReference type="ARBA" id="ARBA00006727"/>
    </source>
</evidence>
<reference evidence="6" key="2">
    <citation type="submission" date="2022-07" db="EMBL/GenBank/DDBJ databases">
        <authorList>
            <person name="Goncalves M.F.M."/>
            <person name="Hilario S."/>
            <person name="Van De Peer Y."/>
            <person name="Esteves A.C."/>
            <person name="Alves A."/>
        </authorList>
    </citation>
    <scope>NUCLEOTIDE SEQUENCE</scope>
    <source>
        <strain evidence="6">MUM 19.33</strain>
    </source>
</reference>
<feature type="transmembrane region" description="Helical" evidence="4">
    <location>
        <begin position="57"/>
        <end position="79"/>
    </location>
</feature>
<evidence type="ECO:0000313" key="7">
    <source>
        <dbReference type="Proteomes" id="UP001055219"/>
    </source>
</evidence>
<accession>A0A9P9Y2E3</accession>
<feature type="transmembrane region" description="Helical" evidence="4">
    <location>
        <begin position="299"/>
        <end position="320"/>
    </location>
</feature>
<feature type="transmembrane region" description="Helical" evidence="4">
    <location>
        <begin position="421"/>
        <end position="442"/>
    </location>
</feature>
<evidence type="ECO:0000313" key="6">
    <source>
        <dbReference type="EMBL" id="KAI6782095.1"/>
    </source>
</evidence>
<dbReference type="AlphaFoldDB" id="A0A9P9Y2E3"/>
<protein>
    <submittedName>
        <fullName evidence="6">Transporter-like protein</fullName>
    </submittedName>
</protein>
<feature type="domain" description="Major facilitator superfamily (MFS) profile" evidence="5">
    <location>
        <begin position="298"/>
        <end position="490"/>
    </location>
</feature>
<dbReference type="PANTHER" id="PTHR11360">
    <property type="entry name" value="MONOCARBOXYLATE TRANSPORTER"/>
    <property type="match status" value="1"/>
</dbReference>
<dbReference type="EMBL" id="JAGIXG020000016">
    <property type="protein sequence ID" value="KAI6782095.1"/>
    <property type="molecule type" value="Genomic_DNA"/>
</dbReference>
<dbReference type="PANTHER" id="PTHR11360:SF177">
    <property type="entry name" value="RIBOFLAVIN TRANSPORTER MCH5"/>
    <property type="match status" value="1"/>
</dbReference>
<feature type="transmembrane region" description="Helical" evidence="4">
    <location>
        <begin position="99"/>
        <end position="119"/>
    </location>
</feature>
<dbReference type="InterPro" id="IPR050327">
    <property type="entry name" value="Proton-linked_MCT"/>
</dbReference>
<feature type="transmembrane region" description="Helical" evidence="4">
    <location>
        <begin position="454"/>
        <end position="478"/>
    </location>
</feature>
<feature type="transmembrane region" description="Helical" evidence="4">
    <location>
        <begin position="126"/>
        <end position="145"/>
    </location>
</feature>
<comment type="similarity">
    <text evidence="2">Belongs to the major facilitator superfamily. Monocarboxylate porter (TC 2.A.1.13) family.</text>
</comment>
<feature type="transmembrane region" description="Helical" evidence="4">
    <location>
        <begin position="186"/>
        <end position="207"/>
    </location>
</feature>
<evidence type="ECO:0000256" key="4">
    <source>
        <dbReference type="SAM" id="Phobius"/>
    </source>
</evidence>
<comment type="subcellular location">
    <subcellularLocation>
        <location evidence="1">Membrane</location>
        <topology evidence="1">Multi-pass membrane protein</topology>
    </subcellularLocation>
</comment>